<dbReference type="AlphaFoldDB" id="A0A8J9X7S8"/>
<organism evidence="3">
    <name type="scientific">Phaeodactylum tricornutum</name>
    <name type="common">Diatom</name>
    <dbReference type="NCBI Taxonomy" id="2850"/>
    <lineage>
        <taxon>Eukaryota</taxon>
        <taxon>Sar</taxon>
        <taxon>Stramenopiles</taxon>
        <taxon>Ochrophyta</taxon>
        <taxon>Bacillariophyta</taxon>
        <taxon>Bacillariophyceae</taxon>
        <taxon>Bacillariophycidae</taxon>
        <taxon>Naviculales</taxon>
        <taxon>Phaeodactylaceae</taxon>
        <taxon>Phaeodactylum</taxon>
    </lineage>
</organism>
<accession>A0A8J9X7S8</accession>
<evidence type="ECO:0000259" key="2">
    <source>
        <dbReference type="Pfam" id="PF00650"/>
    </source>
</evidence>
<feature type="chain" id="PRO_5035470178" description="CRAL-TRIO domain-containing protein" evidence="1">
    <location>
        <begin position="26"/>
        <end position="314"/>
    </location>
</feature>
<dbReference type="PANTHER" id="PTHR10174">
    <property type="entry name" value="ALPHA-TOCOPHEROL TRANSFER PROTEIN-RELATED"/>
    <property type="match status" value="1"/>
</dbReference>
<dbReference type="InterPro" id="IPR001251">
    <property type="entry name" value="CRAL-TRIO_dom"/>
</dbReference>
<dbReference type="EMBL" id="OU594947">
    <property type="protein sequence ID" value="CAG9291557.1"/>
    <property type="molecule type" value="Genomic_DNA"/>
</dbReference>
<dbReference type="SUPFAM" id="SSF46938">
    <property type="entry name" value="CRAL/TRIO N-terminal domain"/>
    <property type="match status" value="1"/>
</dbReference>
<dbReference type="GO" id="GO:0016020">
    <property type="term" value="C:membrane"/>
    <property type="evidence" value="ECO:0007669"/>
    <property type="project" value="TreeGrafter"/>
</dbReference>
<name>A0A8J9X7S8_PHATR</name>
<keyword evidence="1" id="KW-0732">Signal</keyword>
<sequence length="314" mass="35736">MIGTGQLKAAAAVALLVLNTSLCFSSQQMLGQAQRRVTKDATAAARVEAELHCDTSQRRIQKEEPRALLTKSLYKFEQEVEALSEERKKYLRQAETTCPEMLHDDFKLMFLRTEQFNVELAARRYATYWEHRVELFGPEKAFLPLTLSGAMKDDLKSLSHGYTRTVSGHGRVLLMDPSRIGSDYDIDSIARCQWYVLSKALEHNIDMQRLGAVFVLDLGTIRTFDRKLLKRLSETGNDGFPVRCDLYCIVNPPPLVDFFVNVIKVFLKPEVRKSLYVVKTGDSLAEYVSGLTLNGLYDSLDHDKWVNDMLLSEK</sequence>
<dbReference type="GO" id="GO:1902936">
    <property type="term" value="F:phosphatidylinositol bisphosphate binding"/>
    <property type="evidence" value="ECO:0007669"/>
    <property type="project" value="TreeGrafter"/>
</dbReference>
<reference evidence="3" key="1">
    <citation type="submission" date="2022-02" db="EMBL/GenBank/DDBJ databases">
        <authorList>
            <person name="Giguere J D."/>
        </authorList>
    </citation>
    <scope>NUCLEOTIDE SEQUENCE</scope>
    <source>
        <strain evidence="3">CCAP 1055/1</strain>
    </source>
</reference>
<evidence type="ECO:0000313" key="3">
    <source>
        <dbReference type="EMBL" id="CAG9291557.1"/>
    </source>
</evidence>
<gene>
    <name evidence="3" type="ORF">PTTT1_LOCUS47739</name>
</gene>
<protein>
    <recommendedName>
        <fullName evidence="2">CRAL-TRIO domain-containing protein</fullName>
    </recommendedName>
</protein>
<dbReference type="PANTHER" id="PTHR10174:SF208">
    <property type="entry name" value="CRAL-TRIO DOMAIN-CONTAINING PROTEIN DDB_G0278031"/>
    <property type="match status" value="1"/>
</dbReference>
<dbReference type="Pfam" id="PF00650">
    <property type="entry name" value="CRAL_TRIO"/>
    <property type="match status" value="1"/>
</dbReference>
<dbReference type="SUPFAM" id="SSF52087">
    <property type="entry name" value="CRAL/TRIO domain"/>
    <property type="match status" value="1"/>
</dbReference>
<dbReference type="InterPro" id="IPR036273">
    <property type="entry name" value="CRAL/TRIO_N_dom_sf"/>
</dbReference>
<feature type="signal peptide" evidence="1">
    <location>
        <begin position="1"/>
        <end position="25"/>
    </location>
</feature>
<feature type="domain" description="CRAL-TRIO" evidence="2">
    <location>
        <begin position="174"/>
        <end position="289"/>
    </location>
</feature>
<dbReference type="Gene3D" id="3.40.525.10">
    <property type="entry name" value="CRAL-TRIO lipid binding domain"/>
    <property type="match status" value="1"/>
</dbReference>
<proteinExistence type="predicted"/>
<dbReference type="Proteomes" id="UP000836788">
    <property type="component" value="Chromosome 6"/>
</dbReference>
<dbReference type="InterPro" id="IPR036865">
    <property type="entry name" value="CRAL-TRIO_dom_sf"/>
</dbReference>
<dbReference type="CDD" id="cd00170">
    <property type="entry name" value="SEC14"/>
    <property type="match status" value="1"/>
</dbReference>
<evidence type="ECO:0000256" key="1">
    <source>
        <dbReference type="SAM" id="SignalP"/>
    </source>
</evidence>